<dbReference type="EMBL" id="CP117411">
    <property type="protein sequence ID" value="WCT73634.1"/>
    <property type="molecule type" value="Genomic_DNA"/>
</dbReference>
<reference evidence="1 2" key="1">
    <citation type="submission" date="2023-02" db="EMBL/GenBank/DDBJ databases">
        <title>Genome sequence of Sphingomonas naphthae.</title>
        <authorList>
            <person name="Kim S."/>
            <person name="Heo J."/>
            <person name="Kwon S.-W."/>
        </authorList>
    </citation>
    <scope>NUCLEOTIDE SEQUENCE [LARGE SCALE GENOMIC DNA]</scope>
    <source>
        <strain evidence="1 2">KACC 18716</strain>
    </source>
</reference>
<keyword evidence="2" id="KW-1185">Reference proteome</keyword>
<accession>A0ABY7TN33</accession>
<evidence type="ECO:0000313" key="1">
    <source>
        <dbReference type="EMBL" id="WCT73634.1"/>
    </source>
</evidence>
<evidence type="ECO:0008006" key="3">
    <source>
        <dbReference type="Google" id="ProtNLM"/>
    </source>
</evidence>
<evidence type="ECO:0000313" key="2">
    <source>
        <dbReference type="Proteomes" id="UP001220395"/>
    </source>
</evidence>
<sequence>MSNEETLGRLIIASRALIDASGGTDSHAMQAAATEYGSAVAALKACGNWRDYPGIGRRVLAALELAEQARVHLNYQSDRNRRRLETLSAAAGVSRGGGAYSRTGRMA</sequence>
<gene>
    <name evidence="1" type="ORF">PQ455_18820</name>
</gene>
<organism evidence="1 2">
    <name type="scientific">Sphingomonas naphthae</name>
    <dbReference type="NCBI Taxonomy" id="1813468"/>
    <lineage>
        <taxon>Bacteria</taxon>
        <taxon>Pseudomonadati</taxon>
        <taxon>Pseudomonadota</taxon>
        <taxon>Alphaproteobacteria</taxon>
        <taxon>Sphingomonadales</taxon>
        <taxon>Sphingomonadaceae</taxon>
        <taxon>Sphingomonas</taxon>
    </lineage>
</organism>
<dbReference type="RefSeq" id="WP_273688026.1">
    <property type="nucleotide sequence ID" value="NZ_CP117411.1"/>
</dbReference>
<dbReference type="Proteomes" id="UP001220395">
    <property type="component" value="Chromosome"/>
</dbReference>
<proteinExistence type="predicted"/>
<name>A0ABY7TN33_9SPHN</name>
<protein>
    <recommendedName>
        <fullName evidence="3">ESX-1 secretion-associated protein</fullName>
    </recommendedName>
</protein>